<dbReference type="InterPro" id="IPR002401">
    <property type="entry name" value="Cyt_P450_E_grp-I"/>
</dbReference>
<keyword evidence="4" id="KW-0503">Monooxygenase</keyword>
<dbReference type="PANTHER" id="PTHR24305:SF166">
    <property type="entry name" value="CYTOCHROME P450 12A4, MITOCHONDRIAL-RELATED"/>
    <property type="match status" value="1"/>
</dbReference>
<dbReference type="CDD" id="cd11053">
    <property type="entry name" value="CYP110-like"/>
    <property type="match status" value="1"/>
</dbReference>
<evidence type="ECO:0000313" key="6">
    <source>
        <dbReference type="Proteomes" id="UP000318453"/>
    </source>
</evidence>
<organism evidence="5 6">
    <name type="scientific">Euhalothece natronophila Z-M001</name>
    <dbReference type="NCBI Taxonomy" id="522448"/>
    <lineage>
        <taxon>Bacteria</taxon>
        <taxon>Bacillati</taxon>
        <taxon>Cyanobacteriota</taxon>
        <taxon>Cyanophyceae</taxon>
        <taxon>Oscillatoriophycideae</taxon>
        <taxon>Chroococcales</taxon>
        <taxon>Halothecacae</taxon>
        <taxon>Halothece cluster</taxon>
        <taxon>Euhalothece</taxon>
    </lineage>
</organism>
<dbReference type="KEGG" id="enn:FRE64_06650"/>
<protein>
    <submittedName>
        <fullName evidence="5">Cytochrome P450</fullName>
    </submittedName>
</protein>
<dbReference type="PRINTS" id="PR00463">
    <property type="entry name" value="EP450I"/>
</dbReference>
<accession>A0A5B8NL55</accession>
<dbReference type="OrthoDB" id="446280at2"/>
<dbReference type="GO" id="GO:0004497">
    <property type="term" value="F:monooxygenase activity"/>
    <property type="evidence" value="ECO:0007669"/>
    <property type="project" value="UniProtKB-KW"/>
</dbReference>
<keyword evidence="4" id="KW-0560">Oxidoreductase</keyword>
<proteinExistence type="inferred from homology"/>
<dbReference type="InterPro" id="IPR017972">
    <property type="entry name" value="Cyt_P450_CS"/>
</dbReference>
<dbReference type="RefSeq" id="WP_146295237.1">
    <property type="nucleotide sequence ID" value="NZ_CP042326.1"/>
</dbReference>
<dbReference type="PRINTS" id="PR00385">
    <property type="entry name" value="P450"/>
</dbReference>
<evidence type="ECO:0000256" key="2">
    <source>
        <dbReference type="ARBA" id="ARBA00010617"/>
    </source>
</evidence>
<dbReference type="Proteomes" id="UP000318453">
    <property type="component" value="Chromosome"/>
</dbReference>
<dbReference type="GO" id="GO:0020037">
    <property type="term" value="F:heme binding"/>
    <property type="evidence" value="ECO:0007669"/>
    <property type="project" value="InterPro"/>
</dbReference>
<dbReference type="Gene3D" id="1.10.630.10">
    <property type="entry name" value="Cytochrome P450"/>
    <property type="match status" value="1"/>
</dbReference>
<evidence type="ECO:0000256" key="1">
    <source>
        <dbReference type="ARBA" id="ARBA00001971"/>
    </source>
</evidence>
<dbReference type="GO" id="GO:0005506">
    <property type="term" value="F:iron ion binding"/>
    <property type="evidence" value="ECO:0007669"/>
    <property type="project" value="InterPro"/>
</dbReference>
<dbReference type="PANTHER" id="PTHR24305">
    <property type="entry name" value="CYTOCHROME P450"/>
    <property type="match status" value="1"/>
</dbReference>
<evidence type="ECO:0000313" key="5">
    <source>
        <dbReference type="EMBL" id="QDZ39637.1"/>
    </source>
</evidence>
<dbReference type="InterPro" id="IPR050121">
    <property type="entry name" value="Cytochrome_P450_monoxygenase"/>
</dbReference>
<dbReference type="EMBL" id="CP042326">
    <property type="protein sequence ID" value="QDZ39637.1"/>
    <property type="molecule type" value="Genomic_DNA"/>
</dbReference>
<evidence type="ECO:0000256" key="4">
    <source>
        <dbReference type="RuleBase" id="RU000461"/>
    </source>
</evidence>
<keyword evidence="3 4" id="KW-0349">Heme</keyword>
<keyword evidence="3 4" id="KW-0408">Iron</keyword>
<dbReference type="Pfam" id="PF00067">
    <property type="entry name" value="p450"/>
    <property type="match status" value="1"/>
</dbReference>
<keyword evidence="3 4" id="KW-0479">Metal-binding</keyword>
<feature type="binding site" description="axial binding residue" evidence="3">
    <location>
        <position position="414"/>
    </location>
    <ligand>
        <name>heme</name>
        <dbReference type="ChEBI" id="CHEBI:30413"/>
    </ligand>
    <ligandPart>
        <name>Fe</name>
        <dbReference type="ChEBI" id="CHEBI:18248"/>
    </ligandPart>
</feature>
<dbReference type="GO" id="GO:0016705">
    <property type="term" value="F:oxidoreductase activity, acting on paired donors, with incorporation or reduction of molecular oxygen"/>
    <property type="evidence" value="ECO:0007669"/>
    <property type="project" value="InterPro"/>
</dbReference>
<dbReference type="SUPFAM" id="SSF48264">
    <property type="entry name" value="Cytochrome P450"/>
    <property type="match status" value="1"/>
</dbReference>
<evidence type="ECO:0000256" key="3">
    <source>
        <dbReference type="PIRSR" id="PIRSR602401-1"/>
    </source>
</evidence>
<dbReference type="AlphaFoldDB" id="A0A5B8NL55"/>
<reference evidence="5" key="1">
    <citation type="submission" date="2019-08" db="EMBL/GenBank/DDBJ databases">
        <title>Carotenoids and Carotenoid Binding Proteins in the Halophilic Cyanobacterium Euhalothece sp. ZM00.</title>
        <authorList>
            <person name="Cho S.M."/>
            <person name="Song J.Y."/>
            <person name="Park Y.-I."/>
        </authorList>
    </citation>
    <scope>NUCLEOTIDE SEQUENCE [LARGE SCALE GENOMIC DNA]</scope>
    <source>
        <strain evidence="5">Z-M001</strain>
    </source>
</reference>
<comment type="similarity">
    <text evidence="2 4">Belongs to the cytochrome P450 family.</text>
</comment>
<keyword evidence="6" id="KW-1185">Reference proteome</keyword>
<dbReference type="PROSITE" id="PS00086">
    <property type="entry name" value="CYTOCHROME_P450"/>
    <property type="match status" value="1"/>
</dbReference>
<gene>
    <name evidence="5" type="ORF">FRE64_06650</name>
</gene>
<name>A0A5B8NL55_9CHRO</name>
<dbReference type="InterPro" id="IPR036396">
    <property type="entry name" value="Cyt_P450_sf"/>
</dbReference>
<dbReference type="InterPro" id="IPR001128">
    <property type="entry name" value="Cyt_P450"/>
</dbReference>
<sequence>MTSKFVQTDTASQYQQLKGPEGKGLKRTLRLLRLVLDPMGYMEDNVQRYGHVFQIGGDNSPPLIYAGDPKLVQEIFALDATQVNTGQNNGILRAMVGDYSILLLDGNAHKRQRKLLMPSFHGDYLRSYRQLICNLTREISANWQSGQSIVARPPMQKLTLSIMLQAVFGLREGTRLSQIQSLMSLMLDSFAYPITSVFLFFPSLQKDWGRWSPWGRFIYWREQLRQLIYDEIRDRRQYLEQAGETSEKRTDILTLLIQARDENGEGMSDLELHDELITLLFAGHETTTSALVWILYWIHHLPEVETKIRSELASLGSSPDPEAITQLPYLSAVCQEALRIYPIAPTTFPRTLRQSMTLAGYSFEAGTAVMPATYIIHHREDLYPESKQFRPERFLEHQYAPHEYLPFGGGHRRCLGSALAMMELKLSTATLLQDFNFSLSRSGAIRPARRGLTMAPPASMKIRVFKKR</sequence>
<comment type="cofactor">
    <cofactor evidence="1 3">
        <name>heme</name>
        <dbReference type="ChEBI" id="CHEBI:30413"/>
    </cofactor>
</comment>